<dbReference type="SUPFAM" id="SSF55729">
    <property type="entry name" value="Acyl-CoA N-acyltransferases (Nat)"/>
    <property type="match status" value="1"/>
</dbReference>
<dbReference type="Pfam" id="PF13444">
    <property type="entry name" value="Acetyltransf_5"/>
    <property type="match status" value="1"/>
</dbReference>
<protein>
    <recommendedName>
        <fullName evidence="8">L-ornithine N(alpha)-acyltransferase</fullName>
        <ecNumber evidence="7">2.3.2.30</ecNumber>
    </recommendedName>
</protein>
<sequence>MSDFRRNDQLRAAGNPLIMRFAPLLSAAMLYPARRAGNGALKLIPGHVPLPDTVADLGGIAPVLGRMGAMEVRLATTRREIKQAQRLRYRVFFEEMSAAPNPAARLSRRDMDAFDAICDHLLVLDHSGPAGPRVVGTYRLLRQEVAERHDGFYTAGEFDIAPLLARHRSLRFLELGRSCVLKEHRTKRTVELLWQGIWNYVRHHRIDAMFGCASFDGVDPERLALPLSFLHHYAAPPEDWRVNALPGRGVAMNRMPKEQVEPRRAMHALPPLIKGYLRLGASFGQEAVVDRQFGTTDVLVLLPVSAISERYINHFSPPEEARGQREA</sequence>
<comment type="similarity">
    <text evidence="6">Belongs to the acetyltransferase family. OlsB subfamily.</text>
</comment>
<comment type="pathway">
    <text evidence="1">Lipid metabolism.</text>
</comment>
<evidence type="ECO:0000256" key="3">
    <source>
        <dbReference type="ARBA" id="ARBA00022679"/>
    </source>
</evidence>
<accession>A0ABV7LB02</accession>
<evidence type="ECO:0000313" key="12">
    <source>
        <dbReference type="Proteomes" id="UP001595536"/>
    </source>
</evidence>
<keyword evidence="2" id="KW-0444">Lipid biosynthesis</keyword>
<evidence type="ECO:0000256" key="10">
    <source>
        <dbReference type="ARBA" id="ARBA00047785"/>
    </source>
</evidence>
<dbReference type="Proteomes" id="UP001595536">
    <property type="component" value="Unassembled WGS sequence"/>
</dbReference>
<dbReference type="PANTHER" id="PTHR37323:SF1">
    <property type="entry name" value="L-ORNITHINE N(ALPHA)-ACYLTRANSFERASE"/>
    <property type="match status" value="1"/>
</dbReference>
<keyword evidence="4" id="KW-0443">Lipid metabolism</keyword>
<comment type="catalytic activity">
    <reaction evidence="10">
        <text>a (3R)-hydroxyacyl-[ACP] + L-ornithine = a lyso-ornithine lipid + holo-[ACP] + H(+)</text>
        <dbReference type="Rhea" id="RHEA:20633"/>
        <dbReference type="Rhea" id="RHEA-COMP:9685"/>
        <dbReference type="Rhea" id="RHEA-COMP:9945"/>
        <dbReference type="ChEBI" id="CHEBI:15378"/>
        <dbReference type="ChEBI" id="CHEBI:46911"/>
        <dbReference type="ChEBI" id="CHEBI:64479"/>
        <dbReference type="ChEBI" id="CHEBI:78827"/>
        <dbReference type="ChEBI" id="CHEBI:138482"/>
        <dbReference type="EC" id="2.3.2.30"/>
    </reaction>
    <physiologicalReaction direction="left-to-right" evidence="10">
        <dbReference type="Rhea" id="RHEA:20634"/>
    </physiologicalReaction>
</comment>
<comment type="function">
    <text evidence="9">Catalyzes the first step in the biosynthesis of ornithine lipids, which are phosphorus-free membrane lipids. Catalyzes the 3-hydroxyacyl-acyl carrier protein-dependent acylation of ornithine to form lyso-ornithine lipid (LOL).</text>
</comment>
<evidence type="ECO:0000256" key="1">
    <source>
        <dbReference type="ARBA" id="ARBA00005189"/>
    </source>
</evidence>
<evidence type="ECO:0000256" key="5">
    <source>
        <dbReference type="ARBA" id="ARBA00023315"/>
    </source>
</evidence>
<dbReference type="Gene3D" id="3.40.630.30">
    <property type="match status" value="1"/>
</dbReference>
<evidence type="ECO:0000256" key="9">
    <source>
        <dbReference type="ARBA" id="ARBA00045724"/>
    </source>
</evidence>
<reference evidence="12" key="1">
    <citation type="journal article" date="2019" name="Int. J. Syst. Evol. Microbiol.">
        <title>The Global Catalogue of Microorganisms (GCM) 10K type strain sequencing project: providing services to taxonomists for standard genome sequencing and annotation.</title>
        <authorList>
            <consortium name="The Broad Institute Genomics Platform"/>
            <consortium name="The Broad Institute Genome Sequencing Center for Infectious Disease"/>
            <person name="Wu L."/>
            <person name="Ma J."/>
        </authorList>
    </citation>
    <scope>NUCLEOTIDE SEQUENCE [LARGE SCALE GENOMIC DNA]</scope>
    <source>
        <strain evidence="12">CCM 7941</strain>
    </source>
</reference>
<keyword evidence="12" id="KW-1185">Reference proteome</keyword>
<proteinExistence type="inferred from homology"/>
<evidence type="ECO:0000256" key="7">
    <source>
        <dbReference type="ARBA" id="ARBA00039058"/>
    </source>
</evidence>
<dbReference type="InterPro" id="IPR052351">
    <property type="entry name" value="Ornithine_N-alpha-AT"/>
</dbReference>
<organism evidence="11 12">
    <name type="scientific">Camelimonas abortus</name>
    <dbReference type="NCBI Taxonomy" id="1017184"/>
    <lineage>
        <taxon>Bacteria</taxon>
        <taxon>Pseudomonadati</taxon>
        <taxon>Pseudomonadota</taxon>
        <taxon>Alphaproteobacteria</taxon>
        <taxon>Hyphomicrobiales</taxon>
        <taxon>Chelatococcaceae</taxon>
        <taxon>Camelimonas</taxon>
    </lineage>
</organism>
<name>A0ABV7LB02_9HYPH</name>
<dbReference type="RefSeq" id="WP_376831963.1">
    <property type="nucleotide sequence ID" value="NZ_JBHLWR010000006.1"/>
</dbReference>
<dbReference type="PANTHER" id="PTHR37323">
    <property type="entry name" value="GCN5-RELATED N-ACETYLTRANSFERASE"/>
    <property type="match status" value="1"/>
</dbReference>
<dbReference type="InterPro" id="IPR016181">
    <property type="entry name" value="Acyl_CoA_acyltransferase"/>
</dbReference>
<evidence type="ECO:0000256" key="2">
    <source>
        <dbReference type="ARBA" id="ARBA00022516"/>
    </source>
</evidence>
<dbReference type="EC" id="2.3.2.30" evidence="7"/>
<gene>
    <name evidence="11" type="ORF">ACFOEX_01005</name>
</gene>
<keyword evidence="5" id="KW-0012">Acyltransferase</keyword>
<keyword evidence="3" id="KW-0808">Transferase</keyword>
<evidence type="ECO:0000313" key="11">
    <source>
        <dbReference type="EMBL" id="MFC3264937.1"/>
    </source>
</evidence>
<comment type="caution">
    <text evidence="11">The sequence shown here is derived from an EMBL/GenBank/DDBJ whole genome shotgun (WGS) entry which is preliminary data.</text>
</comment>
<dbReference type="EMBL" id="JBHRUV010000004">
    <property type="protein sequence ID" value="MFC3264937.1"/>
    <property type="molecule type" value="Genomic_DNA"/>
</dbReference>
<evidence type="ECO:0000256" key="8">
    <source>
        <dbReference type="ARBA" id="ARBA00039866"/>
    </source>
</evidence>
<evidence type="ECO:0000256" key="4">
    <source>
        <dbReference type="ARBA" id="ARBA00023098"/>
    </source>
</evidence>
<evidence type="ECO:0000256" key="6">
    <source>
        <dbReference type="ARBA" id="ARBA00038095"/>
    </source>
</evidence>